<dbReference type="Proteomes" id="UP001219525">
    <property type="component" value="Unassembled WGS sequence"/>
</dbReference>
<sequence length="195" mass="21920">PAERITAPSTEWNTKLATFTLCIPKAEPVSQAKLDASYDKCFEYMFDPERQPETASDEHPPTSVTRLPVLDALARPPELFRLSGPYILVFEERGLQIVVQCSHEPSLELLAGYLTKWGKPNPMDSEKRNILKVELLESEYHYGMIDTLTIERNLGVTREPLNPTLVLAFIEGVLGYKLTSTNGSCRTYTSTTLLN</sequence>
<reference evidence="1" key="1">
    <citation type="submission" date="2023-03" db="EMBL/GenBank/DDBJ databases">
        <title>Massive genome expansion in bonnet fungi (Mycena s.s.) driven by repeated elements and novel gene families across ecological guilds.</title>
        <authorList>
            <consortium name="Lawrence Berkeley National Laboratory"/>
            <person name="Harder C.B."/>
            <person name="Miyauchi S."/>
            <person name="Viragh M."/>
            <person name="Kuo A."/>
            <person name="Thoen E."/>
            <person name="Andreopoulos B."/>
            <person name="Lu D."/>
            <person name="Skrede I."/>
            <person name="Drula E."/>
            <person name="Henrissat B."/>
            <person name="Morin E."/>
            <person name="Kohler A."/>
            <person name="Barry K."/>
            <person name="LaButti K."/>
            <person name="Morin E."/>
            <person name="Salamov A."/>
            <person name="Lipzen A."/>
            <person name="Mereny Z."/>
            <person name="Hegedus B."/>
            <person name="Baldrian P."/>
            <person name="Stursova M."/>
            <person name="Weitz H."/>
            <person name="Taylor A."/>
            <person name="Grigoriev I.V."/>
            <person name="Nagy L.G."/>
            <person name="Martin F."/>
            <person name="Kauserud H."/>
        </authorList>
    </citation>
    <scope>NUCLEOTIDE SEQUENCE</scope>
    <source>
        <strain evidence="1">9144</strain>
    </source>
</reference>
<dbReference type="EMBL" id="JARJCW010000016">
    <property type="protein sequence ID" value="KAJ7215998.1"/>
    <property type="molecule type" value="Genomic_DNA"/>
</dbReference>
<organism evidence="1 2">
    <name type="scientific">Mycena pura</name>
    <dbReference type="NCBI Taxonomy" id="153505"/>
    <lineage>
        <taxon>Eukaryota</taxon>
        <taxon>Fungi</taxon>
        <taxon>Dikarya</taxon>
        <taxon>Basidiomycota</taxon>
        <taxon>Agaricomycotina</taxon>
        <taxon>Agaricomycetes</taxon>
        <taxon>Agaricomycetidae</taxon>
        <taxon>Agaricales</taxon>
        <taxon>Marasmiineae</taxon>
        <taxon>Mycenaceae</taxon>
        <taxon>Mycena</taxon>
    </lineage>
</organism>
<proteinExistence type="predicted"/>
<name>A0AAD6YIG9_9AGAR</name>
<evidence type="ECO:0000313" key="1">
    <source>
        <dbReference type="EMBL" id="KAJ7215998.1"/>
    </source>
</evidence>
<evidence type="ECO:0000313" key="2">
    <source>
        <dbReference type="Proteomes" id="UP001219525"/>
    </source>
</evidence>
<dbReference type="AlphaFoldDB" id="A0AAD6YIG9"/>
<feature type="non-terminal residue" evidence="1">
    <location>
        <position position="195"/>
    </location>
</feature>
<comment type="caution">
    <text evidence="1">The sequence shown here is derived from an EMBL/GenBank/DDBJ whole genome shotgun (WGS) entry which is preliminary data.</text>
</comment>
<protein>
    <submittedName>
        <fullName evidence="1">Uncharacterized protein</fullName>
    </submittedName>
</protein>
<accession>A0AAD6YIG9</accession>
<gene>
    <name evidence="1" type="ORF">GGX14DRAFT_442649</name>
</gene>
<keyword evidence="2" id="KW-1185">Reference proteome</keyword>